<name>A0A940DQE3_9BACT</name>
<keyword evidence="2" id="KW-0732">Signal</keyword>
<evidence type="ECO:0000313" key="3">
    <source>
        <dbReference type="EMBL" id="MBO8454635.1"/>
    </source>
</evidence>
<keyword evidence="1" id="KW-0472">Membrane</keyword>
<protein>
    <recommendedName>
        <fullName evidence="5">Protein BatD</fullName>
    </recommendedName>
</protein>
<dbReference type="EMBL" id="JADIMJ010000123">
    <property type="protein sequence ID" value="MBO8454635.1"/>
    <property type="molecule type" value="Genomic_DNA"/>
</dbReference>
<feature type="signal peptide" evidence="2">
    <location>
        <begin position="1"/>
        <end position="25"/>
    </location>
</feature>
<dbReference type="AlphaFoldDB" id="A0A940DQE3"/>
<keyword evidence="1" id="KW-0812">Transmembrane</keyword>
<evidence type="ECO:0000256" key="1">
    <source>
        <dbReference type="SAM" id="Phobius"/>
    </source>
</evidence>
<sequence>MRFFLKYFPVLMAAAAFAGICPAHAQNPHAQPGRIDMDGLFLEHLQPRDSVLIADQLEYGFVLDGVREGTGFAFPDFSKGFRDSVDLVSGWKIDTLDIRGGRKGKPALMDIRASVTVTSFEEGKYDLPPLSVIRLTPDGKADTLFFGSLVMDVRTMPVDTAAFTIHDIKGQMEYPVTFAEVLPYVAGGIALAALIALAVWLVRKYGRKSPGSGAGTDPPHIVALRKLDKLRGDKMWAPDRQKTFYSGVTDALREYMASRYGISAMEMTTAEIFRDLAGKDVPDELYAEIKTLFERSDYVKFAKYVATDAENASAVPAAVKFVTLTYKQEVEADSGTVPEKDGNNK</sequence>
<evidence type="ECO:0008006" key="5">
    <source>
        <dbReference type="Google" id="ProtNLM"/>
    </source>
</evidence>
<comment type="caution">
    <text evidence="3">The sequence shown here is derived from an EMBL/GenBank/DDBJ whole genome shotgun (WGS) entry which is preliminary data.</text>
</comment>
<accession>A0A940DQE3</accession>
<proteinExistence type="predicted"/>
<evidence type="ECO:0000256" key="2">
    <source>
        <dbReference type="SAM" id="SignalP"/>
    </source>
</evidence>
<reference evidence="3" key="1">
    <citation type="submission" date="2020-10" db="EMBL/GenBank/DDBJ databases">
        <authorList>
            <person name="Gilroy R."/>
        </authorList>
    </citation>
    <scope>NUCLEOTIDE SEQUENCE</scope>
    <source>
        <strain evidence="3">F1-3629</strain>
    </source>
</reference>
<gene>
    <name evidence="3" type="ORF">IAC07_07940</name>
</gene>
<reference evidence="3" key="2">
    <citation type="journal article" date="2021" name="PeerJ">
        <title>Extensive microbial diversity within the chicken gut microbiome revealed by metagenomics and culture.</title>
        <authorList>
            <person name="Gilroy R."/>
            <person name="Ravi A."/>
            <person name="Getino M."/>
            <person name="Pursley I."/>
            <person name="Horton D.L."/>
            <person name="Alikhan N.F."/>
            <person name="Baker D."/>
            <person name="Gharbi K."/>
            <person name="Hall N."/>
            <person name="Watson M."/>
            <person name="Adriaenssens E.M."/>
            <person name="Foster-Nyarko E."/>
            <person name="Jarju S."/>
            <person name="Secka A."/>
            <person name="Antonio M."/>
            <person name="Oren A."/>
            <person name="Chaudhuri R.R."/>
            <person name="La Ragione R."/>
            <person name="Hildebrand F."/>
            <person name="Pallen M.J."/>
        </authorList>
    </citation>
    <scope>NUCLEOTIDE SEQUENCE</scope>
    <source>
        <strain evidence="3">F1-3629</strain>
    </source>
</reference>
<dbReference type="Proteomes" id="UP000771749">
    <property type="component" value="Unassembled WGS sequence"/>
</dbReference>
<keyword evidence="1" id="KW-1133">Transmembrane helix</keyword>
<evidence type="ECO:0000313" key="4">
    <source>
        <dbReference type="Proteomes" id="UP000771749"/>
    </source>
</evidence>
<feature type="chain" id="PRO_5037841666" description="Protein BatD" evidence="2">
    <location>
        <begin position="26"/>
        <end position="345"/>
    </location>
</feature>
<feature type="transmembrane region" description="Helical" evidence="1">
    <location>
        <begin position="181"/>
        <end position="202"/>
    </location>
</feature>
<organism evidence="3 4">
    <name type="scientific">Candidatus Cryptobacteroides gallistercoris</name>
    <dbReference type="NCBI Taxonomy" id="2840765"/>
    <lineage>
        <taxon>Bacteria</taxon>
        <taxon>Pseudomonadati</taxon>
        <taxon>Bacteroidota</taxon>
        <taxon>Bacteroidia</taxon>
        <taxon>Bacteroidales</taxon>
        <taxon>Candidatus Cryptobacteroides</taxon>
    </lineage>
</organism>